<feature type="domain" description="GS beta-grasp" evidence="10">
    <location>
        <begin position="19"/>
        <end position="99"/>
    </location>
</feature>
<evidence type="ECO:0000313" key="13">
    <source>
        <dbReference type="Proteomes" id="UP000324705"/>
    </source>
</evidence>
<dbReference type="Pfam" id="PF03951">
    <property type="entry name" value="Gln-synt_N"/>
    <property type="match status" value="1"/>
</dbReference>
<keyword evidence="13" id="KW-1185">Reference proteome</keyword>
<dbReference type="SMART" id="SM01230">
    <property type="entry name" value="Gln-synt_C"/>
    <property type="match status" value="1"/>
</dbReference>
<evidence type="ECO:0000256" key="3">
    <source>
        <dbReference type="ARBA" id="ARBA00012937"/>
    </source>
</evidence>
<dbReference type="InterPro" id="IPR008146">
    <property type="entry name" value="Gln_synth_cat_dom"/>
</dbReference>
<comment type="catalytic activity">
    <reaction evidence="9">
        <text>L-glutamate + NH4(+) + ATP = L-glutamine + ADP + phosphate + H(+)</text>
        <dbReference type="Rhea" id="RHEA:16169"/>
        <dbReference type="ChEBI" id="CHEBI:15378"/>
        <dbReference type="ChEBI" id="CHEBI:28938"/>
        <dbReference type="ChEBI" id="CHEBI:29985"/>
        <dbReference type="ChEBI" id="CHEBI:30616"/>
        <dbReference type="ChEBI" id="CHEBI:43474"/>
        <dbReference type="ChEBI" id="CHEBI:58359"/>
        <dbReference type="ChEBI" id="CHEBI:456216"/>
        <dbReference type="EC" id="6.3.1.2"/>
    </reaction>
</comment>
<name>A0A9R0S4S6_TRITD</name>
<dbReference type="PROSITE" id="PS51987">
    <property type="entry name" value="GS_CATALYTIC"/>
    <property type="match status" value="1"/>
</dbReference>
<dbReference type="Proteomes" id="UP000324705">
    <property type="component" value="Chromosome 4A"/>
</dbReference>
<dbReference type="GO" id="GO:0005524">
    <property type="term" value="F:ATP binding"/>
    <property type="evidence" value="ECO:0007669"/>
    <property type="project" value="UniProtKB-KW"/>
</dbReference>
<dbReference type="InterPro" id="IPR036651">
    <property type="entry name" value="Gln_synt_N_sf"/>
</dbReference>
<dbReference type="PROSITE" id="PS00180">
    <property type="entry name" value="GLNA_1"/>
    <property type="match status" value="1"/>
</dbReference>
<evidence type="ECO:0000256" key="8">
    <source>
        <dbReference type="RuleBase" id="RU000384"/>
    </source>
</evidence>
<dbReference type="GO" id="GO:0004356">
    <property type="term" value="F:glutamine synthetase activity"/>
    <property type="evidence" value="ECO:0007669"/>
    <property type="project" value="UniProtKB-EC"/>
</dbReference>
<dbReference type="EMBL" id="LT934117">
    <property type="protein sequence ID" value="VAH88332.1"/>
    <property type="molecule type" value="Genomic_DNA"/>
</dbReference>
<evidence type="ECO:0000256" key="1">
    <source>
        <dbReference type="ARBA" id="ARBA00009897"/>
    </source>
</evidence>
<evidence type="ECO:0000256" key="2">
    <source>
        <dbReference type="ARBA" id="ARBA00011823"/>
    </source>
</evidence>
<dbReference type="PROSITE" id="PS00181">
    <property type="entry name" value="GLNA_ATP"/>
    <property type="match status" value="1"/>
</dbReference>
<organism evidence="12 13">
    <name type="scientific">Triticum turgidum subsp. durum</name>
    <name type="common">Durum wheat</name>
    <name type="synonym">Triticum durum</name>
    <dbReference type="NCBI Taxonomy" id="4567"/>
    <lineage>
        <taxon>Eukaryota</taxon>
        <taxon>Viridiplantae</taxon>
        <taxon>Streptophyta</taxon>
        <taxon>Embryophyta</taxon>
        <taxon>Tracheophyta</taxon>
        <taxon>Spermatophyta</taxon>
        <taxon>Magnoliopsida</taxon>
        <taxon>Liliopsida</taxon>
        <taxon>Poales</taxon>
        <taxon>Poaceae</taxon>
        <taxon>BOP clade</taxon>
        <taxon>Pooideae</taxon>
        <taxon>Triticodae</taxon>
        <taxon>Triticeae</taxon>
        <taxon>Triticinae</taxon>
        <taxon>Triticum</taxon>
    </lineage>
</organism>
<evidence type="ECO:0000256" key="7">
    <source>
        <dbReference type="PROSITE-ProRule" id="PRU01330"/>
    </source>
</evidence>
<dbReference type="InterPro" id="IPR008147">
    <property type="entry name" value="Gln_synt_N"/>
</dbReference>
<dbReference type="Pfam" id="PF00120">
    <property type="entry name" value="Gln-synt_C"/>
    <property type="match status" value="1"/>
</dbReference>
<feature type="domain" description="GS catalytic" evidence="11">
    <location>
        <begin position="117"/>
        <end position="372"/>
    </location>
</feature>
<proteinExistence type="inferred from homology"/>
<dbReference type="EC" id="6.3.1.2" evidence="3 9"/>
<dbReference type="GO" id="GO:0005737">
    <property type="term" value="C:cytoplasm"/>
    <property type="evidence" value="ECO:0007669"/>
    <property type="project" value="TreeGrafter"/>
</dbReference>
<evidence type="ECO:0000256" key="9">
    <source>
        <dbReference type="RuleBase" id="RU004356"/>
    </source>
</evidence>
<evidence type="ECO:0000313" key="12">
    <source>
        <dbReference type="EMBL" id="VAH88332.1"/>
    </source>
</evidence>
<dbReference type="Gene3D" id="3.10.20.70">
    <property type="entry name" value="Glutamine synthetase, N-terminal domain"/>
    <property type="match status" value="1"/>
</dbReference>
<gene>
    <name evidence="12" type="ORF">TRITD_4Av1G024730</name>
</gene>
<dbReference type="InterPro" id="IPR050292">
    <property type="entry name" value="Glutamine_Synthetase"/>
</dbReference>
<accession>A0A9R0S4S6</accession>
<protein>
    <recommendedName>
        <fullName evidence="3 9">Glutamine synthetase</fullName>
        <ecNumber evidence="3 9">6.3.1.2</ecNumber>
    </recommendedName>
</protein>
<dbReference type="FunFam" id="3.10.20.70:FF:000004">
    <property type="entry name" value="Glutamine synthetase"/>
    <property type="match status" value="1"/>
</dbReference>
<dbReference type="SUPFAM" id="SSF54368">
    <property type="entry name" value="Glutamine synthetase, N-terminal domain"/>
    <property type="match status" value="1"/>
</dbReference>
<evidence type="ECO:0000256" key="4">
    <source>
        <dbReference type="ARBA" id="ARBA00022598"/>
    </source>
</evidence>
<evidence type="ECO:0000256" key="6">
    <source>
        <dbReference type="ARBA" id="ARBA00022840"/>
    </source>
</evidence>
<dbReference type="InterPro" id="IPR027303">
    <property type="entry name" value="Gln_synth_gly_rich_site"/>
</dbReference>
<dbReference type="SUPFAM" id="SSF55931">
    <property type="entry name" value="Glutamine synthetase/guanido kinase"/>
    <property type="match status" value="1"/>
</dbReference>
<dbReference type="Gene3D" id="3.30.590.10">
    <property type="entry name" value="Glutamine synthetase/guanido kinase, catalytic domain"/>
    <property type="match status" value="1"/>
</dbReference>
<sequence>MASLADLVNLDLSDCTDKIIVEYLWIGGSGIDIRSKARTVNGPITDASQLPKWNYDGSSTGQAPGEDSEVILYPQAIFKDPFRRGDNLLVMCDCYTPQGVPIPTNKRHNAAKIFNTPKVAAEETCRYRQKSYQNGLEDHKIWRYGIEQEYTLLQKDVNWPLGWPIGGYPGPQGPYYCAAGADKAFGRDIVDAHYKACLYAGINISGINGEVMPGQWEFQVGPSVGIAASDQLWVARYILERITEVAGVVLSLDPKPIPGDWNGAGAHTNYSTKSMREAGGYGVIKTAIEKLGKRHAQHIAAYGEGNERRLTGHHETADINTFKWGVADRGASIRVGRDTEKDGKGYFEDRRPASNMDPYVVTSMIAETTLLL</sequence>
<dbReference type="InterPro" id="IPR027302">
    <property type="entry name" value="Gln_synth_N_conserv_site"/>
</dbReference>
<reference evidence="12 13" key="1">
    <citation type="submission" date="2017-09" db="EMBL/GenBank/DDBJ databases">
        <authorList>
            <consortium name="International Durum Wheat Genome Sequencing Consortium (IDWGSC)"/>
            <person name="Milanesi L."/>
        </authorList>
    </citation>
    <scope>NUCLEOTIDE SEQUENCE [LARGE SCALE GENOMIC DNA]</scope>
    <source>
        <strain evidence="13">cv. Svevo</strain>
    </source>
</reference>
<dbReference type="PANTHER" id="PTHR20852:SF109">
    <property type="entry name" value="GLUTAMINE SYNTHETASE CYTOSOLIC ISOZYME 1-2"/>
    <property type="match status" value="1"/>
</dbReference>
<comment type="similarity">
    <text evidence="1 7 8">Belongs to the glutamine synthetase family.</text>
</comment>
<keyword evidence="6 9" id="KW-0067">ATP-binding</keyword>
<keyword evidence="5 9" id="KW-0547">Nucleotide-binding</keyword>
<dbReference type="FunFam" id="3.30.590.10:FF:000004">
    <property type="entry name" value="Glutamine synthetase"/>
    <property type="match status" value="1"/>
</dbReference>
<keyword evidence="4 9" id="KW-0436">Ligase</keyword>
<dbReference type="AlphaFoldDB" id="A0A9R0S4S6"/>
<dbReference type="InterPro" id="IPR014746">
    <property type="entry name" value="Gln_synth/guanido_kin_cat_dom"/>
</dbReference>
<dbReference type="GO" id="GO:0006542">
    <property type="term" value="P:glutamine biosynthetic process"/>
    <property type="evidence" value="ECO:0007669"/>
    <property type="project" value="InterPro"/>
</dbReference>
<evidence type="ECO:0000259" key="11">
    <source>
        <dbReference type="PROSITE" id="PS51987"/>
    </source>
</evidence>
<comment type="subunit">
    <text evidence="2">Homooctamer.</text>
</comment>
<dbReference type="OMA" id="QIMYVWI"/>
<evidence type="ECO:0000256" key="5">
    <source>
        <dbReference type="ARBA" id="ARBA00022741"/>
    </source>
</evidence>
<dbReference type="PROSITE" id="PS51986">
    <property type="entry name" value="GS_BETA_GRASP"/>
    <property type="match status" value="1"/>
</dbReference>
<dbReference type="PANTHER" id="PTHR20852">
    <property type="entry name" value="GLUTAMINE SYNTHETASE"/>
    <property type="match status" value="1"/>
</dbReference>
<dbReference type="Gramene" id="TRITD4Av1G024730.6">
    <property type="protein sequence ID" value="TRITD4Av1G024730.6"/>
    <property type="gene ID" value="TRITD4Av1G024730"/>
</dbReference>
<evidence type="ECO:0000259" key="10">
    <source>
        <dbReference type="PROSITE" id="PS51986"/>
    </source>
</evidence>